<dbReference type="Gene3D" id="2.40.50.870">
    <property type="entry name" value="Protein of unknown function (DUF3299)"/>
    <property type="match status" value="1"/>
</dbReference>
<evidence type="ECO:0000256" key="1">
    <source>
        <dbReference type="SAM" id="SignalP"/>
    </source>
</evidence>
<dbReference type="AlphaFoldDB" id="A0AAV3U956"/>
<dbReference type="EMBL" id="BAABLX010000076">
    <property type="protein sequence ID" value="GAA4958592.1"/>
    <property type="molecule type" value="Genomic_DNA"/>
</dbReference>
<keyword evidence="3" id="KW-1185">Reference proteome</keyword>
<gene>
    <name evidence="2" type="ORF">GCM10025791_44210</name>
</gene>
<comment type="caution">
    <text evidence="2">The sequence shown here is derived from an EMBL/GenBank/DDBJ whole genome shotgun (WGS) entry which is preliminary data.</text>
</comment>
<keyword evidence="1" id="KW-0732">Signal</keyword>
<accession>A0AAV3U956</accession>
<reference evidence="3" key="1">
    <citation type="journal article" date="2019" name="Int. J. Syst. Evol. Microbiol.">
        <title>The Global Catalogue of Microorganisms (GCM) 10K type strain sequencing project: providing services to taxonomists for standard genome sequencing and annotation.</title>
        <authorList>
            <consortium name="The Broad Institute Genomics Platform"/>
            <consortium name="The Broad Institute Genome Sequencing Center for Infectious Disease"/>
            <person name="Wu L."/>
            <person name="Ma J."/>
        </authorList>
    </citation>
    <scope>NUCLEOTIDE SEQUENCE [LARGE SCALE GENOMIC DNA]</scope>
    <source>
        <strain evidence="3">JCM 19134</strain>
    </source>
</reference>
<dbReference type="Proteomes" id="UP001409585">
    <property type="component" value="Unassembled WGS sequence"/>
</dbReference>
<evidence type="ECO:0000313" key="3">
    <source>
        <dbReference type="Proteomes" id="UP001409585"/>
    </source>
</evidence>
<feature type="signal peptide" evidence="1">
    <location>
        <begin position="1"/>
        <end position="33"/>
    </location>
</feature>
<dbReference type="RefSeq" id="WP_345427422.1">
    <property type="nucleotide sequence ID" value="NZ_AP031496.1"/>
</dbReference>
<proteinExistence type="predicted"/>
<name>A0AAV3U956_9ALTE</name>
<protein>
    <submittedName>
        <fullName evidence="2">DUF3299 domain-containing protein</fullName>
    </submittedName>
</protein>
<feature type="chain" id="PRO_5043977269" evidence="1">
    <location>
        <begin position="34"/>
        <end position="221"/>
    </location>
</feature>
<sequence length="221" mass="24198">MLGIFHGHGRSASYVGALCAAALWLCAFHSAQAQDDSAPEVIDGYLTVEWPELMPQADLDALLNPPEEIMQIQDGSEEDQITSQLKAESGETLSGGEPVFEDSAQAKRYQQALISTTIVPEYDGKQIRIAAFVVPLAFGEGPQDVTEFFLVPYFGACIHVPPPPPNQIIFSDFQKGFVLESLSQPYWVYGKLATKIVENDTATAAYSLMVDKVEPYTEYNG</sequence>
<dbReference type="InterPro" id="IPR021727">
    <property type="entry name" value="DUF3299"/>
</dbReference>
<evidence type="ECO:0000313" key="2">
    <source>
        <dbReference type="EMBL" id="GAA4958592.1"/>
    </source>
</evidence>
<organism evidence="2 3">
    <name type="scientific">Halioxenophilus aromaticivorans</name>
    <dbReference type="NCBI Taxonomy" id="1306992"/>
    <lineage>
        <taxon>Bacteria</taxon>
        <taxon>Pseudomonadati</taxon>
        <taxon>Pseudomonadota</taxon>
        <taxon>Gammaproteobacteria</taxon>
        <taxon>Alteromonadales</taxon>
        <taxon>Alteromonadaceae</taxon>
        <taxon>Halioxenophilus</taxon>
    </lineage>
</organism>
<dbReference type="Pfam" id="PF11736">
    <property type="entry name" value="DUF3299"/>
    <property type="match status" value="1"/>
</dbReference>